<dbReference type="AlphaFoldDB" id="A0A165LGN8"/>
<keyword evidence="3" id="KW-1185">Reference proteome</keyword>
<evidence type="ECO:0000313" key="2">
    <source>
        <dbReference type="EMBL" id="KZT64392.1"/>
    </source>
</evidence>
<name>A0A165LGN8_9APHY</name>
<evidence type="ECO:0000313" key="3">
    <source>
        <dbReference type="Proteomes" id="UP000076727"/>
    </source>
</evidence>
<protein>
    <submittedName>
        <fullName evidence="2">Uncharacterized protein</fullName>
    </submittedName>
</protein>
<dbReference type="EMBL" id="KV429130">
    <property type="protein sequence ID" value="KZT64392.1"/>
    <property type="molecule type" value="Genomic_DNA"/>
</dbReference>
<feature type="region of interest" description="Disordered" evidence="1">
    <location>
        <begin position="37"/>
        <end position="66"/>
    </location>
</feature>
<feature type="compositionally biased region" description="Polar residues" evidence="1">
    <location>
        <begin position="1"/>
        <end position="11"/>
    </location>
</feature>
<gene>
    <name evidence="2" type="ORF">DAEQUDRAFT_732699</name>
</gene>
<organism evidence="2 3">
    <name type="scientific">Daedalea quercina L-15889</name>
    <dbReference type="NCBI Taxonomy" id="1314783"/>
    <lineage>
        <taxon>Eukaryota</taxon>
        <taxon>Fungi</taxon>
        <taxon>Dikarya</taxon>
        <taxon>Basidiomycota</taxon>
        <taxon>Agaricomycotina</taxon>
        <taxon>Agaricomycetes</taxon>
        <taxon>Polyporales</taxon>
        <taxon>Fomitopsis</taxon>
    </lineage>
</organism>
<sequence length="123" mass="13392">MHKAQQPQTPSAGLLPPRLLSLSRSLTRPTRFSAAALAHPPADPSPFSSGAHHALRRHGLHSSSLLPSEATLPFPPLAYPHRPLRYLQARLLGILTPALHPHLRPWPSVPKHGSRPPSVLLRA</sequence>
<evidence type="ECO:0000256" key="1">
    <source>
        <dbReference type="SAM" id="MobiDB-lite"/>
    </source>
</evidence>
<reference evidence="2 3" key="1">
    <citation type="journal article" date="2016" name="Mol. Biol. Evol.">
        <title>Comparative Genomics of Early-Diverging Mushroom-Forming Fungi Provides Insights into the Origins of Lignocellulose Decay Capabilities.</title>
        <authorList>
            <person name="Nagy L.G."/>
            <person name="Riley R."/>
            <person name="Tritt A."/>
            <person name="Adam C."/>
            <person name="Daum C."/>
            <person name="Floudas D."/>
            <person name="Sun H."/>
            <person name="Yadav J.S."/>
            <person name="Pangilinan J."/>
            <person name="Larsson K.H."/>
            <person name="Matsuura K."/>
            <person name="Barry K."/>
            <person name="Labutti K."/>
            <person name="Kuo R."/>
            <person name="Ohm R.A."/>
            <person name="Bhattacharya S.S."/>
            <person name="Shirouzu T."/>
            <person name="Yoshinaga Y."/>
            <person name="Martin F.M."/>
            <person name="Grigoriev I.V."/>
            <person name="Hibbett D.S."/>
        </authorList>
    </citation>
    <scope>NUCLEOTIDE SEQUENCE [LARGE SCALE GENOMIC DNA]</scope>
    <source>
        <strain evidence="2 3">L-15889</strain>
    </source>
</reference>
<feature type="region of interest" description="Disordered" evidence="1">
    <location>
        <begin position="104"/>
        <end position="123"/>
    </location>
</feature>
<proteinExistence type="predicted"/>
<dbReference type="Proteomes" id="UP000076727">
    <property type="component" value="Unassembled WGS sequence"/>
</dbReference>
<feature type="region of interest" description="Disordered" evidence="1">
    <location>
        <begin position="1"/>
        <end position="20"/>
    </location>
</feature>
<accession>A0A165LGN8</accession>